<dbReference type="PANTHER" id="PTHR45947:SF3">
    <property type="entry name" value="SULFOQUINOVOSYL TRANSFERASE SQD2"/>
    <property type="match status" value="1"/>
</dbReference>
<gene>
    <name evidence="5" type="ORF">Cba03nite_13960</name>
</gene>
<dbReference type="RefSeq" id="WP_239125532.1">
    <property type="nucleotide sequence ID" value="NZ_BONF01000008.1"/>
</dbReference>
<evidence type="ECO:0000259" key="3">
    <source>
        <dbReference type="Pfam" id="PF00534"/>
    </source>
</evidence>
<keyword evidence="6" id="KW-1185">Reference proteome</keyword>
<dbReference type="AlphaFoldDB" id="A0A8J3JGF8"/>
<comment type="caution">
    <text evidence="5">The sequence shown here is derived from an EMBL/GenBank/DDBJ whole genome shotgun (WGS) entry which is preliminary data.</text>
</comment>
<name>A0A8J3JGF8_9ACTN</name>
<organism evidence="5 6">
    <name type="scientific">Catellatospora bangladeshensis</name>
    <dbReference type="NCBI Taxonomy" id="310355"/>
    <lineage>
        <taxon>Bacteria</taxon>
        <taxon>Bacillati</taxon>
        <taxon>Actinomycetota</taxon>
        <taxon>Actinomycetes</taxon>
        <taxon>Micromonosporales</taxon>
        <taxon>Micromonosporaceae</taxon>
        <taxon>Catellatospora</taxon>
    </lineage>
</organism>
<feature type="domain" description="Glycosyl transferase family 1" evidence="3">
    <location>
        <begin position="214"/>
        <end position="378"/>
    </location>
</feature>
<proteinExistence type="predicted"/>
<dbReference type="Pfam" id="PF00534">
    <property type="entry name" value="Glycos_transf_1"/>
    <property type="match status" value="1"/>
</dbReference>
<dbReference type="GO" id="GO:0016757">
    <property type="term" value="F:glycosyltransferase activity"/>
    <property type="evidence" value="ECO:0007669"/>
    <property type="project" value="UniProtKB-KW"/>
</dbReference>
<evidence type="ECO:0000256" key="1">
    <source>
        <dbReference type="ARBA" id="ARBA00022676"/>
    </source>
</evidence>
<evidence type="ECO:0000256" key="2">
    <source>
        <dbReference type="ARBA" id="ARBA00022679"/>
    </source>
</evidence>
<dbReference type="PANTHER" id="PTHR45947">
    <property type="entry name" value="SULFOQUINOVOSYL TRANSFERASE SQD2"/>
    <property type="match status" value="1"/>
</dbReference>
<keyword evidence="2 5" id="KW-0808">Transferase</keyword>
<evidence type="ECO:0000313" key="5">
    <source>
        <dbReference type="EMBL" id="GIF80047.1"/>
    </source>
</evidence>
<dbReference type="SUPFAM" id="SSF53756">
    <property type="entry name" value="UDP-Glycosyltransferase/glycogen phosphorylase"/>
    <property type="match status" value="1"/>
</dbReference>
<dbReference type="EMBL" id="BONF01000008">
    <property type="protein sequence ID" value="GIF80047.1"/>
    <property type="molecule type" value="Genomic_DNA"/>
</dbReference>
<dbReference type="InterPro" id="IPR050194">
    <property type="entry name" value="Glycosyltransferase_grp1"/>
</dbReference>
<dbReference type="InterPro" id="IPR028098">
    <property type="entry name" value="Glyco_trans_4-like_N"/>
</dbReference>
<accession>A0A8J3JGF8</accession>
<feature type="domain" description="Glycosyltransferase subfamily 4-like N-terminal" evidence="4">
    <location>
        <begin position="12"/>
        <end position="200"/>
    </location>
</feature>
<dbReference type="InterPro" id="IPR001296">
    <property type="entry name" value="Glyco_trans_1"/>
</dbReference>
<reference evidence="5 6" key="1">
    <citation type="submission" date="2021-01" db="EMBL/GenBank/DDBJ databases">
        <title>Whole genome shotgun sequence of Catellatospora bangladeshensis NBRC 107357.</title>
        <authorList>
            <person name="Komaki H."/>
            <person name="Tamura T."/>
        </authorList>
    </citation>
    <scope>NUCLEOTIDE SEQUENCE [LARGE SCALE GENOMIC DNA]</scope>
    <source>
        <strain evidence="5 6">NBRC 107357</strain>
    </source>
</reference>
<dbReference type="Gene3D" id="3.40.50.2000">
    <property type="entry name" value="Glycogen Phosphorylase B"/>
    <property type="match status" value="2"/>
</dbReference>
<dbReference type="Proteomes" id="UP000601223">
    <property type="component" value="Unassembled WGS sequence"/>
</dbReference>
<evidence type="ECO:0000313" key="6">
    <source>
        <dbReference type="Proteomes" id="UP000601223"/>
    </source>
</evidence>
<keyword evidence="1" id="KW-0328">Glycosyltransferase</keyword>
<evidence type="ECO:0000259" key="4">
    <source>
        <dbReference type="Pfam" id="PF13439"/>
    </source>
</evidence>
<protein>
    <submittedName>
        <fullName evidence="5">Glycosyl transferase family 1</fullName>
    </submittedName>
</protein>
<dbReference type="Pfam" id="PF13439">
    <property type="entry name" value="Glyco_transf_4"/>
    <property type="match status" value="1"/>
</dbReference>
<dbReference type="GO" id="GO:1901137">
    <property type="term" value="P:carbohydrate derivative biosynthetic process"/>
    <property type="evidence" value="ECO:0007669"/>
    <property type="project" value="UniProtKB-ARBA"/>
</dbReference>
<sequence>MHFTDTYLPRRDGVVTSLRTLRAAQAAAGHDVHCVVPAHGDQEDEPGLLRVPALACGVADLRLARWPLATRRSRERLVADLAAYRPDVVHVHTPGPAGLLGVLLADRTGARLVQTYHTDLHAYADAYKVPGWALRLLLRLYTRRLGVPAPAAGDRAAVLTEGNRLLLGPATAVVVPTRAVLDRVALPVPAQRLALVPTGVGERPASRAEAGAFRAGHGIGPRDPLVLFVGRVNREKGVDLLVRAFARILADRPDAWLVLVGAVYEPRWLARLLRDAGAGIADRVVCTGQQPPHVVAAAYAAADVFAFPSRTDTQALVLQEAALAGLPAVLADPSLHRHGALDGHAALAAPEPEAFAAAVLGLLGDRRAARRLGAAARTRAAAHTPQRYAAAMHAVYTMAADTTAAVGTTRAVAAG</sequence>